<dbReference type="GO" id="GO:0002937">
    <property type="term" value="P:tRNA 4-thiouridine biosynthesis"/>
    <property type="evidence" value="ECO:0007669"/>
    <property type="project" value="TreeGrafter"/>
</dbReference>
<evidence type="ECO:0000259" key="3">
    <source>
        <dbReference type="Pfam" id="PF02568"/>
    </source>
</evidence>
<evidence type="ECO:0000313" key="4">
    <source>
        <dbReference type="EMBL" id="OAQ19912.1"/>
    </source>
</evidence>
<dbReference type="PANTHER" id="PTHR43209:SF1">
    <property type="entry name" value="TRNA SULFURTRANSFERASE"/>
    <property type="match status" value="1"/>
</dbReference>
<dbReference type="Pfam" id="PF02568">
    <property type="entry name" value="ThiI"/>
    <property type="match status" value="1"/>
</dbReference>
<dbReference type="GO" id="GO:0005829">
    <property type="term" value="C:cytosol"/>
    <property type="evidence" value="ECO:0007669"/>
    <property type="project" value="TreeGrafter"/>
</dbReference>
<keyword evidence="1" id="KW-0547">Nucleotide-binding</keyword>
<evidence type="ECO:0000256" key="2">
    <source>
        <dbReference type="ARBA" id="ARBA00022840"/>
    </source>
</evidence>
<dbReference type="GO" id="GO:0005524">
    <property type="term" value="F:ATP binding"/>
    <property type="evidence" value="ECO:0007669"/>
    <property type="project" value="UniProtKB-KW"/>
</dbReference>
<comment type="caution">
    <text evidence="4">The sequence shown here is derived from an EMBL/GenBank/DDBJ whole genome shotgun (WGS) entry which is preliminary data.</text>
</comment>
<accession>A0A179D366</accession>
<feature type="domain" description="Thil AANH" evidence="3">
    <location>
        <begin position="176"/>
        <end position="358"/>
    </location>
</feature>
<dbReference type="GO" id="GO:0052837">
    <property type="term" value="P:thiazole biosynthetic process"/>
    <property type="evidence" value="ECO:0007669"/>
    <property type="project" value="TreeGrafter"/>
</dbReference>
<protein>
    <submittedName>
        <fullName evidence="4">tRNA S(4)U 4-thiouridine synthase (Former ThiI)</fullName>
    </submittedName>
</protein>
<dbReference type="OrthoDB" id="9773948at2"/>
<evidence type="ECO:0000313" key="5">
    <source>
        <dbReference type="Proteomes" id="UP000078390"/>
    </source>
</evidence>
<dbReference type="AlphaFoldDB" id="A0A179D366"/>
<evidence type="ECO:0000256" key="1">
    <source>
        <dbReference type="ARBA" id="ARBA00022741"/>
    </source>
</evidence>
<reference evidence="4 5" key="1">
    <citation type="submission" date="2016-04" db="EMBL/GenBank/DDBJ databases">
        <title>Genome analysis of Thermosulfurimonas dismutans, the first thermophilic sulfur-disproportionating bacterium of the phylum Thermodesulfobacteria.</title>
        <authorList>
            <person name="Mardanov A.V."/>
            <person name="Beletsky A.V."/>
            <person name="Kadnikov V.V."/>
            <person name="Slobodkin A.I."/>
            <person name="Ravin N.V."/>
        </authorList>
    </citation>
    <scope>NUCLEOTIDE SEQUENCE [LARGE SCALE GENOMIC DNA]</scope>
    <source>
        <strain evidence="4 5">S95</strain>
    </source>
</reference>
<dbReference type="PANTHER" id="PTHR43209">
    <property type="entry name" value="TRNA SULFURTRANSFERASE"/>
    <property type="match status" value="1"/>
</dbReference>
<proteinExistence type="predicted"/>
<keyword evidence="2" id="KW-0067">ATP-binding</keyword>
<dbReference type="STRING" id="999894.TDIS_1984"/>
<name>A0A179D366_9BACT</name>
<gene>
    <name evidence="4" type="ORF">TDIS_1984</name>
</gene>
<dbReference type="Gene3D" id="3.40.50.620">
    <property type="entry name" value="HUPs"/>
    <property type="match status" value="1"/>
</dbReference>
<dbReference type="GO" id="GO:0004810">
    <property type="term" value="F:CCA tRNA nucleotidyltransferase activity"/>
    <property type="evidence" value="ECO:0007669"/>
    <property type="project" value="InterPro"/>
</dbReference>
<dbReference type="InterPro" id="IPR050102">
    <property type="entry name" value="tRNA_sulfurtransferase_ThiI"/>
</dbReference>
<dbReference type="InterPro" id="IPR020536">
    <property type="entry name" value="ThiI_AANH"/>
</dbReference>
<dbReference type="EMBL" id="LWLG01000020">
    <property type="protein sequence ID" value="OAQ19912.1"/>
    <property type="molecule type" value="Genomic_DNA"/>
</dbReference>
<keyword evidence="5" id="KW-1185">Reference proteome</keyword>
<organism evidence="4 5">
    <name type="scientific">Thermosulfurimonas dismutans</name>
    <dbReference type="NCBI Taxonomy" id="999894"/>
    <lineage>
        <taxon>Bacteria</taxon>
        <taxon>Pseudomonadati</taxon>
        <taxon>Thermodesulfobacteriota</taxon>
        <taxon>Thermodesulfobacteria</taxon>
        <taxon>Thermodesulfobacteriales</taxon>
        <taxon>Thermodesulfobacteriaceae</taxon>
        <taxon>Thermosulfurimonas</taxon>
    </lineage>
</organism>
<dbReference type="Proteomes" id="UP000078390">
    <property type="component" value="Unassembled WGS sequence"/>
</dbReference>
<sequence length="389" mass="43469">MKTRTYLVSFSGEIGIKSPGTRKALQELAVRNFLSRATAAGLFVETKALSGRLLMKGPPELKALLLSHFGFGKVAEFYELSPNDLLSSGFLEEILPERPFTYVVYVDRVKPKDRFQEVLNLKNTFLAKLEEESRGRLLSVWDNFPPERLEIRLEAMDHKIFVLMNPKVGVSGLPVGSGERVLTLFSGGPDSLLAALLLARRGQEVALLFMDDGEEGRWEAVQQAASELAYFFPGMSLNLYRLPYREILEFLSSKTPKRERCFFCKATMLKLATELAQREGFSAVGTGEIIGEQASQTLPALRFTSAVVPGLVLRPLLTFNKEEVFQQLERVGLGEVARRSLPPCPFVPDHPHTRPVSNATAVDRIWPKIKNRVKQPERVKVCRGGGLYG</sequence>
<dbReference type="SUPFAM" id="SSF52402">
    <property type="entry name" value="Adenine nucleotide alpha hydrolases-like"/>
    <property type="match status" value="1"/>
</dbReference>
<dbReference type="InterPro" id="IPR014729">
    <property type="entry name" value="Rossmann-like_a/b/a_fold"/>
</dbReference>
<dbReference type="RefSeq" id="WP_068671719.1">
    <property type="nucleotide sequence ID" value="NZ_LWLG01000020.1"/>
</dbReference>